<reference evidence="1" key="1">
    <citation type="journal article" date="2020" name="mSystems">
        <title>Genome- and Community-Level Interaction Insights into Carbon Utilization and Element Cycling Functions of Hydrothermarchaeota in Hydrothermal Sediment.</title>
        <authorList>
            <person name="Zhou Z."/>
            <person name="Liu Y."/>
            <person name="Xu W."/>
            <person name="Pan J."/>
            <person name="Luo Z.H."/>
            <person name="Li M."/>
        </authorList>
    </citation>
    <scope>NUCLEOTIDE SEQUENCE [LARGE SCALE GENOMIC DNA]</scope>
    <source>
        <strain evidence="1">HyVt-369</strain>
    </source>
</reference>
<accession>A0A7C1NZI2</accession>
<dbReference type="AlphaFoldDB" id="A0A7C1NZI2"/>
<gene>
    <name evidence="1" type="ORF">ENI13_01155</name>
</gene>
<organism evidence="1">
    <name type="scientific">candidate division CPR3 bacterium</name>
    <dbReference type="NCBI Taxonomy" id="2268181"/>
    <lineage>
        <taxon>Bacteria</taxon>
        <taxon>Bacteria division CPR3</taxon>
    </lineage>
</organism>
<name>A0A7C1NZI2_UNCC3</name>
<comment type="caution">
    <text evidence="1">The sequence shown here is derived from an EMBL/GenBank/DDBJ whole genome shotgun (WGS) entry which is preliminary data.</text>
</comment>
<evidence type="ECO:0000313" key="1">
    <source>
        <dbReference type="EMBL" id="HEB13567.1"/>
    </source>
</evidence>
<proteinExistence type="predicted"/>
<dbReference type="EMBL" id="DRHL01000064">
    <property type="protein sequence ID" value="HEB13567.1"/>
    <property type="molecule type" value="Genomic_DNA"/>
</dbReference>
<dbReference type="Proteomes" id="UP000885695">
    <property type="component" value="Unassembled WGS sequence"/>
</dbReference>
<sequence>MINKEQSKLLDVICQTMTETIELTLKLMDKYRLTKVEGIDPYKDFMIVRHYLQVNRIDNAIFGKASIDEGVIVFQMSVYDRRKDEITVTKEAIAENIFEIFNASDELVVSLVESFSGMHIGFGEIQLKNTGEEGEFKLYIDGKLAGEDLLSKANVLIGNRSIEIKQKRMFREVVIFHTAAQIIEDEVIKIEFKIPYLLIEEKEVLDRLDGTIKKFWDNRDEAEKVVRSINEALVLLSNVSFCVRLKEARNRYKQIDAEYKIKSNRWELEENLFEPNPKIIEEVVEIYENAERYIHPEKIREKASKNINYFYNLLGLAAVYNFSRSKWEDGLEKYKQMERINNRVSIGSNYLFNDEKEYVYRVYDEYINMERESLRYIKTQLTKYLRLS</sequence>
<protein>
    <submittedName>
        <fullName evidence="1">Uncharacterized protein</fullName>
    </submittedName>
</protein>